<dbReference type="InterPro" id="IPR011008">
    <property type="entry name" value="Dimeric_a/b-barrel"/>
</dbReference>
<evidence type="ECO:0000259" key="1">
    <source>
        <dbReference type="Pfam" id="PF07045"/>
    </source>
</evidence>
<dbReference type="GeneID" id="98636003"/>
<dbReference type="SUPFAM" id="SSF54909">
    <property type="entry name" value="Dimeric alpha+beta barrel"/>
    <property type="match status" value="1"/>
</dbReference>
<proteinExistence type="predicted"/>
<name>A0A1M5L292_9GAMM</name>
<dbReference type="Gene3D" id="3.30.70.100">
    <property type="match status" value="1"/>
</dbReference>
<feature type="domain" description="DUF1330" evidence="1">
    <location>
        <begin position="50"/>
        <end position="123"/>
    </location>
</feature>
<protein>
    <recommendedName>
        <fullName evidence="1">DUF1330 domain-containing protein</fullName>
    </recommendedName>
</protein>
<evidence type="ECO:0000313" key="3">
    <source>
        <dbReference type="Proteomes" id="UP000184000"/>
    </source>
</evidence>
<dbReference type="EMBL" id="FQXA01000001">
    <property type="protein sequence ID" value="SHG59106.1"/>
    <property type="molecule type" value="Genomic_DNA"/>
</dbReference>
<dbReference type="AlphaFoldDB" id="A0A1M5L292"/>
<gene>
    <name evidence="2" type="ORF">SAMN02744645_0806</name>
</gene>
<dbReference type="PANTHER" id="PTHR40257">
    <property type="match status" value="1"/>
</dbReference>
<sequence length="135" mass="14935">MPSLNPSQEQLQRFAEQMPAGEPILMLNLLRFHDQATYPAESGHPSCSGREAYAIYSRTAIRKVRAAGGQVETMANAHVALIAPEQEHWDELLLVRYPSPEAFLAMLADPEYRAATVHRTAAFADSRLIGCSPRS</sequence>
<dbReference type="RefSeq" id="WP_073299243.1">
    <property type="nucleotide sequence ID" value="NZ_FQXA01000001.1"/>
</dbReference>
<accession>A0A1M5L292</accession>
<evidence type="ECO:0000313" key="2">
    <source>
        <dbReference type="EMBL" id="SHG59106.1"/>
    </source>
</evidence>
<reference evidence="2 3" key="1">
    <citation type="submission" date="2016-11" db="EMBL/GenBank/DDBJ databases">
        <authorList>
            <person name="Jaros S."/>
            <person name="Januszkiewicz K."/>
            <person name="Wedrychowicz H."/>
        </authorList>
    </citation>
    <scope>NUCLEOTIDE SEQUENCE [LARGE SCALE GENOMIC DNA]</scope>
    <source>
        <strain evidence="2 3">DSM 18231</strain>
    </source>
</reference>
<organism evidence="2 3">
    <name type="scientific">Stutzerimonas xanthomarina DSM 18231</name>
    <dbReference type="NCBI Taxonomy" id="1403346"/>
    <lineage>
        <taxon>Bacteria</taxon>
        <taxon>Pseudomonadati</taxon>
        <taxon>Pseudomonadota</taxon>
        <taxon>Gammaproteobacteria</taxon>
        <taxon>Pseudomonadales</taxon>
        <taxon>Pseudomonadaceae</taxon>
        <taxon>Stutzerimonas</taxon>
    </lineage>
</organism>
<dbReference type="Pfam" id="PF07045">
    <property type="entry name" value="DUF1330"/>
    <property type="match status" value="1"/>
</dbReference>
<dbReference type="PANTHER" id="PTHR40257:SF1">
    <property type="entry name" value="DUF1330 DOMAIN-CONTAINING PROTEIN"/>
    <property type="match status" value="1"/>
</dbReference>
<dbReference type="Proteomes" id="UP000184000">
    <property type="component" value="Unassembled WGS sequence"/>
</dbReference>
<dbReference type="InterPro" id="IPR010753">
    <property type="entry name" value="DUF1330"/>
</dbReference>